<dbReference type="SUPFAM" id="SSF49899">
    <property type="entry name" value="Concanavalin A-like lectins/glucanases"/>
    <property type="match status" value="1"/>
</dbReference>
<evidence type="ECO:0000256" key="1">
    <source>
        <dbReference type="ARBA" id="ARBA00004479"/>
    </source>
</evidence>
<dbReference type="OrthoDB" id="10265193at2759"/>
<organism evidence="8 9">
    <name type="scientific">Trichomonas vaginalis (strain ATCC PRA-98 / G3)</name>
    <dbReference type="NCBI Taxonomy" id="412133"/>
    <lineage>
        <taxon>Eukaryota</taxon>
        <taxon>Metamonada</taxon>
        <taxon>Parabasalia</taxon>
        <taxon>Trichomonadida</taxon>
        <taxon>Trichomonadidae</taxon>
        <taxon>Trichomonas</taxon>
    </lineage>
</organism>
<keyword evidence="2 6" id="KW-0812">Transmembrane</keyword>
<evidence type="ECO:0000256" key="2">
    <source>
        <dbReference type="ARBA" id="ARBA00022692"/>
    </source>
</evidence>
<dbReference type="Proteomes" id="UP000001542">
    <property type="component" value="Unassembled WGS sequence"/>
</dbReference>
<dbReference type="SMR" id="A2E601"/>
<proteinExistence type="predicted"/>
<dbReference type="PANTHER" id="PTHR12223">
    <property type="entry name" value="VESICULAR MANNOSE-BINDING LECTIN"/>
    <property type="match status" value="1"/>
</dbReference>
<dbReference type="GO" id="GO:0006888">
    <property type="term" value="P:endoplasmic reticulum to Golgi vesicle-mediated transport"/>
    <property type="evidence" value="ECO:0000318"/>
    <property type="project" value="GO_Central"/>
</dbReference>
<accession>A2E601</accession>
<dbReference type="GO" id="GO:0030134">
    <property type="term" value="C:COPII-coated ER to Golgi transport vesicle"/>
    <property type="evidence" value="ECO:0000318"/>
    <property type="project" value="GO_Central"/>
</dbReference>
<evidence type="ECO:0000256" key="4">
    <source>
        <dbReference type="ARBA" id="ARBA00022989"/>
    </source>
</evidence>
<dbReference type="GO" id="GO:0000139">
    <property type="term" value="C:Golgi membrane"/>
    <property type="evidence" value="ECO:0000318"/>
    <property type="project" value="GO_Central"/>
</dbReference>
<dbReference type="Gene3D" id="2.60.120.200">
    <property type="match status" value="1"/>
</dbReference>
<dbReference type="FunFam" id="2.60.120.200:FF:000270">
    <property type="entry name" value="Legume-like lectin family protein"/>
    <property type="match status" value="1"/>
</dbReference>
<dbReference type="PROSITE" id="PS51328">
    <property type="entry name" value="L_LECTIN_LIKE"/>
    <property type="match status" value="1"/>
</dbReference>
<name>A2E601_TRIV3</name>
<keyword evidence="5 6" id="KW-0472">Membrane</keyword>
<feature type="domain" description="L-type lectin-like" evidence="7">
    <location>
        <begin position="11"/>
        <end position="217"/>
    </location>
</feature>
<keyword evidence="4 6" id="KW-1133">Transmembrane helix</keyword>
<dbReference type="InterPro" id="IPR013320">
    <property type="entry name" value="ConA-like_dom_sf"/>
</dbReference>
<evidence type="ECO:0000256" key="6">
    <source>
        <dbReference type="SAM" id="Phobius"/>
    </source>
</evidence>
<keyword evidence="3" id="KW-0732">Signal</keyword>
<dbReference type="PANTHER" id="PTHR12223:SF28">
    <property type="entry name" value="LECTIN, MANNOSE BINDING 1 LIKE"/>
    <property type="match status" value="1"/>
</dbReference>
<dbReference type="InterPro" id="IPR051136">
    <property type="entry name" value="Intracellular_Lectin-GPT"/>
</dbReference>
<dbReference type="STRING" id="5722.A2E601"/>
<dbReference type="GO" id="GO:0005537">
    <property type="term" value="F:D-mannose binding"/>
    <property type="evidence" value="ECO:0000318"/>
    <property type="project" value="GO_Central"/>
</dbReference>
<evidence type="ECO:0000256" key="5">
    <source>
        <dbReference type="ARBA" id="ARBA00023136"/>
    </source>
</evidence>
<reference evidence="8" key="2">
    <citation type="journal article" date="2007" name="Science">
        <title>Draft genome sequence of the sexually transmitted pathogen Trichomonas vaginalis.</title>
        <authorList>
            <person name="Carlton J.M."/>
            <person name="Hirt R.P."/>
            <person name="Silva J.C."/>
            <person name="Delcher A.L."/>
            <person name="Schatz M."/>
            <person name="Zhao Q."/>
            <person name="Wortman J.R."/>
            <person name="Bidwell S.L."/>
            <person name="Alsmark U.C.M."/>
            <person name="Besteiro S."/>
            <person name="Sicheritz-Ponten T."/>
            <person name="Noel C.J."/>
            <person name="Dacks J.B."/>
            <person name="Foster P.G."/>
            <person name="Simillion C."/>
            <person name="Van de Peer Y."/>
            <person name="Miranda-Saavedra D."/>
            <person name="Barton G.J."/>
            <person name="Westrop G.D."/>
            <person name="Mueller S."/>
            <person name="Dessi D."/>
            <person name="Fiori P.L."/>
            <person name="Ren Q."/>
            <person name="Paulsen I."/>
            <person name="Zhang H."/>
            <person name="Bastida-Corcuera F.D."/>
            <person name="Simoes-Barbosa A."/>
            <person name="Brown M.T."/>
            <person name="Hayes R.D."/>
            <person name="Mukherjee M."/>
            <person name="Okumura C.Y."/>
            <person name="Schneider R."/>
            <person name="Smith A.J."/>
            <person name="Vanacova S."/>
            <person name="Villalvazo M."/>
            <person name="Haas B.J."/>
            <person name="Pertea M."/>
            <person name="Feldblyum T.V."/>
            <person name="Utterback T.R."/>
            <person name="Shu C.L."/>
            <person name="Osoegawa K."/>
            <person name="de Jong P.J."/>
            <person name="Hrdy I."/>
            <person name="Horvathova L."/>
            <person name="Zubacova Z."/>
            <person name="Dolezal P."/>
            <person name="Malik S.B."/>
            <person name="Logsdon J.M. Jr."/>
            <person name="Henze K."/>
            <person name="Gupta A."/>
            <person name="Wang C.C."/>
            <person name="Dunne R.L."/>
            <person name="Upcroft J.A."/>
            <person name="Upcroft P."/>
            <person name="White O."/>
            <person name="Salzberg S.L."/>
            <person name="Tang P."/>
            <person name="Chiu C.-H."/>
            <person name="Lee Y.-S."/>
            <person name="Embley T.M."/>
            <person name="Coombs G.H."/>
            <person name="Mottram J.C."/>
            <person name="Tachezy J."/>
            <person name="Fraser-Liggett C.M."/>
            <person name="Johnson P.J."/>
        </authorList>
    </citation>
    <scope>NUCLEOTIDE SEQUENCE [LARGE SCALE GENOMIC DNA]</scope>
    <source>
        <strain evidence="8">G3</strain>
    </source>
</reference>
<dbReference type="Pfam" id="PF03388">
    <property type="entry name" value="Lectin_leg-like"/>
    <property type="match status" value="1"/>
</dbReference>
<protein>
    <submittedName>
        <fullName evidence="8">Legume-like lectin family protein</fullName>
    </submittedName>
</protein>
<evidence type="ECO:0000259" key="7">
    <source>
        <dbReference type="PROSITE" id="PS51328"/>
    </source>
</evidence>
<dbReference type="GO" id="GO:0005793">
    <property type="term" value="C:endoplasmic reticulum-Golgi intermediate compartment"/>
    <property type="evidence" value="ECO:0000318"/>
    <property type="project" value="GO_Central"/>
</dbReference>
<evidence type="ECO:0000313" key="8">
    <source>
        <dbReference type="EMBL" id="EAY11958.1"/>
    </source>
</evidence>
<evidence type="ECO:0000313" key="9">
    <source>
        <dbReference type="Proteomes" id="UP000001542"/>
    </source>
</evidence>
<dbReference type="GO" id="GO:0005789">
    <property type="term" value="C:endoplasmic reticulum membrane"/>
    <property type="evidence" value="ECO:0000318"/>
    <property type="project" value="GO_Central"/>
</dbReference>
<feature type="transmembrane region" description="Helical" evidence="6">
    <location>
        <begin position="400"/>
        <end position="419"/>
    </location>
</feature>
<dbReference type="RefSeq" id="XP_001324181.1">
    <property type="nucleotide sequence ID" value="XM_001324146.1"/>
</dbReference>
<dbReference type="InterPro" id="IPR005052">
    <property type="entry name" value="Lectin_leg"/>
</dbReference>
<dbReference type="KEGG" id="tva:4769917"/>
<evidence type="ECO:0000256" key="3">
    <source>
        <dbReference type="ARBA" id="ARBA00022729"/>
    </source>
</evidence>
<reference evidence="8" key="1">
    <citation type="submission" date="2006-10" db="EMBL/GenBank/DDBJ databases">
        <authorList>
            <person name="Amadeo P."/>
            <person name="Zhao Q."/>
            <person name="Wortman J."/>
            <person name="Fraser-Liggett C."/>
            <person name="Carlton J."/>
        </authorList>
    </citation>
    <scope>NUCLEOTIDE SEQUENCE</scope>
    <source>
        <strain evidence="8">G3</strain>
    </source>
</reference>
<comment type="subcellular location">
    <subcellularLocation>
        <location evidence="1">Membrane</location>
        <topology evidence="1">Single-pass type I membrane protein</topology>
    </subcellularLocation>
</comment>
<gene>
    <name evidence="8" type="ORF">TVAG_399640</name>
</gene>
<dbReference type="EMBL" id="DS113310">
    <property type="protein sequence ID" value="EAY11958.1"/>
    <property type="molecule type" value="Genomic_DNA"/>
</dbReference>
<sequence length="431" mass="49756">MFSLLFIHTLQEAQPLYNLVPPMQLTDINEIGNWTIRGTTTVLKNAIRLTCPVKSSFGSVCQRVPTLFKEWSAEIELRAYGGEQPGHGIWFFYTEEVCPSFALKFTGFALWVNTTSTDEEGYSQVYFAKNNGSNLELRSLKPVGKVRFRGEDRKPLRIQMSKRFDTLTVDATKDIVMERILTENVSDIPDYGYFSVSAVTLQNSDNNDLLSFRLYSMSPVDHPNKTFNYSAVNRKYIEDDVKERRELKRKRRLKMPLMGNFTQKLKELNATLNGKQNENLRDAIKIINEAYNRGLETITVQYLEEYIQRSIEQTIDSALSQIELAANQYSETQQDIDNLWSSLKSQLTEMAIEEKTSMATLQSEIILIAKQLNFSKIDPEKIQQNLNNESSYIDDGPHSHILLIISVIELVAYVIFFIYKRQKTNDFKKYD</sequence>
<dbReference type="VEuPathDB" id="TrichDB:TVAG_399640"/>
<dbReference type="CDD" id="cd07308">
    <property type="entry name" value="lectin_leg-like"/>
    <property type="match status" value="1"/>
</dbReference>
<keyword evidence="9" id="KW-1185">Reference proteome</keyword>
<dbReference type="InParanoid" id="A2E601"/>
<dbReference type="AlphaFoldDB" id="A2E601"/>
<dbReference type="VEuPathDB" id="TrichDB:TVAGG3_0337420"/>